<dbReference type="Proteomes" id="UP001215280">
    <property type="component" value="Unassembled WGS sequence"/>
</dbReference>
<dbReference type="Pfam" id="PF13391">
    <property type="entry name" value="HNH_2"/>
    <property type="match status" value="1"/>
</dbReference>
<keyword evidence="3" id="KW-1185">Reference proteome</keyword>
<evidence type="ECO:0000259" key="1">
    <source>
        <dbReference type="Pfam" id="PF13391"/>
    </source>
</evidence>
<evidence type="ECO:0000313" key="2">
    <source>
        <dbReference type="EMBL" id="KAJ7719701.1"/>
    </source>
</evidence>
<name>A0AAD7HFQ8_9AGAR</name>
<organism evidence="2 3">
    <name type="scientific">Mycena maculata</name>
    <dbReference type="NCBI Taxonomy" id="230809"/>
    <lineage>
        <taxon>Eukaryota</taxon>
        <taxon>Fungi</taxon>
        <taxon>Dikarya</taxon>
        <taxon>Basidiomycota</taxon>
        <taxon>Agaricomycotina</taxon>
        <taxon>Agaricomycetes</taxon>
        <taxon>Agaricomycetidae</taxon>
        <taxon>Agaricales</taxon>
        <taxon>Marasmiineae</taxon>
        <taxon>Mycenaceae</taxon>
        <taxon>Mycena</taxon>
    </lineage>
</organism>
<dbReference type="AlphaFoldDB" id="A0AAD7HFQ8"/>
<sequence length="226" mass="25483">MPTGIFNAHINACMNRMPEQPNSTASLLAGDYLLFQINGQAMERALPRLRSPVITSRNVTRSVTGTNTPRNSRSQMTRHSVRERDLQCRVTGTVVPMRERRPNFKGMQVAHIYPLGHMNKARSILTSATRQSLGKGDIPENAILMRADAHDQFDNYQFGFWPDHGVFRFYRFERSGAPTIVQGSTVPMYPRLGTITTAEPIAELLRTHFITALLWHVAGFGRSMGR</sequence>
<accession>A0AAD7HFQ8</accession>
<dbReference type="EMBL" id="JARJLG010000288">
    <property type="protein sequence ID" value="KAJ7719701.1"/>
    <property type="molecule type" value="Genomic_DNA"/>
</dbReference>
<evidence type="ECO:0000313" key="3">
    <source>
        <dbReference type="Proteomes" id="UP001215280"/>
    </source>
</evidence>
<protein>
    <recommendedName>
        <fullName evidence="1">HNH nuclease domain-containing protein</fullName>
    </recommendedName>
</protein>
<feature type="domain" description="HNH nuclease" evidence="1">
    <location>
        <begin position="88"/>
        <end position="160"/>
    </location>
</feature>
<dbReference type="InterPro" id="IPR003615">
    <property type="entry name" value="HNH_nuc"/>
</dbReference>
<reference evidence="2" key="1">
    <citation type="submission" date="2023-03" db="EMBL/GenBank/DDBJ databases">
        <title>Massive genome expansion in bonnet fungi (Mycena s.s.) driven by repeated elements and novel gene families across ecological guilds.</title>
        <authorList>
            <consortium name="Lawrence Berkeley National Laboratory"/>
            <person name="Harder C.B."/>
            <person name="Miyauchi S."/>
            <person name="Viragh M."/>
            <person name="Kuo A."/>
            <person name="Thoen E."/>
            <person name="Andreopoulos B."/>
            <person name="Lu D."/>
            <person name="Skrede I."/>
            <person name="Drula E."/>
            <person name="Henrissat B."/>
            <person name="Morin E."/>
            <person name="Kohler A."/>
            <person name="Barry K."/>
            <person name="LaButti K."/>
            <person name="Morin E."/>
            <person name="Salamov A."/>
            <person name="Lipzen A."/>
            <person name="Mereny Z."/>
            <person name="Hegedus B."/>
            <person name="Baldrian P."/>
            <person name="Stursova M."/>
            <person name="Weitz H."/>
            <person name="Taylor A."/>
            <person name="Grigoriev I.V."/>
            <person name="Nagy L.G."/>
            <person name="Martin F."/>
            <person name="Kauserud H."/>
        </authorList>
    </citation>
    <scope>NUCLEOTIDE SEQUENCE</scope>
    <source>
        <strain evidence="2">CBHHK188m</strain>
    </source>
</reference>
<gene>
    <name evidence="2" type="ORF">DFH07DRAFT_310028</name>
</gene>
<comment type="caution">
    <text evidence="2">The sequence shown here is derived from an EMBL/GenBank/DDBJ whole genome shotgun (WGS) entry which is preliminary data.</text>
</comment>
<proteinExistence type="predicted"/>